<keyword evidence="3" id="KW-1185">Reference proteome</keyword>
<dbReference type="InterPro" id="IPR050834">
    <property type="entry name" value="Glycosyltransf_2"/>
</dbReference>
<proteinExistence type="predicted"/>
<reference evidence="2 3" key="1">
    <citation type="submission" date="2024-09" db="EMBL/GenBank/DDBJ databases">
        <title>Floridaenema gen nov. (Aerosakkonemataceae, Aerosakkonematales ord. nov., Cyanobacteria) from benthic tropical and subtropical fresh waters, with the description of four new species.</title>
        <authorList>
            <person name="Moretto J.A."/>
            <person name="Berthold D.E."/>
            <person name="Lefler F.W."/>
            <person name="Huang I.-S."/>
            <person name="Laughinghouse H. IV."/>
        </authorList>
    </citation>
    <scope>NUCLEOTIDE SEQUENCE [LARGE SCALE GENOMIC DNA]</scope>
    <source>
        <strain evidence="2 3">BLCC-F167</strain>
    </source>
</reference>
<dbReference type="InterPro" id="IPR019290">
    <property type="entry name" value="GlycosylTrfase-like_prok"/>
</dbReference>
<dbReference type="SUPFAM" id="SSF53448">
    <property type="entry name" value="Nucleotide-diphospho-sugar transferases"/>
    <property type="match status" value="1"/>
</dbReference>
<dbReference type="GO" id="GO:0016757">
    <property type="term" value="F:glycosyltransferase activity"/>
    <property type="evidence" value="ECO:0007669"/>
    <property type="project" value="UniProtKB-KW"/>
</dbReference>
<keyword evidence="2" id="KW-0808">Transferase</keyword>
<dbReference type="RefSeq" id="WP_413279971.1">
    <property type="nucleotide sequence ID" value="NZ_JBHFNT010000217.1"/>
</dbReference>
<keyword evidence="2" id="KW-0328">Glycosyltransferase</keyword>
<dbReference type="Gene3D" id="3.90.550.10">
    <property type="entry name" value="Spore Coat Polysaccharide Biosynthesis Protein SpsA, Chain A"/>
    <property type="match status" value="1"/>
</dbReference>
<dbReference type="Proteomes" id="UP001576780">
    <property type="component" value="Unassembled WGS sequence"/>
</dbReference>
<dbReference type="PANTHER" id="PTHR43685:SF11">
    <property type="entry name" value="GLYCOSYLTRANSFERASE TAGX-RELATED"/>
    <property type="match status" value="1"/>
</dbReference>
<comment type="caution">
    <text evidence="2">The sequence shown here is derived from an EMBL/GenBank/DDBJ whole genome shotgun (WGS) entry which is preliminary data.</text>
</comment>
<evidence type="ECO:0000313" key="2">
    <source>
        <dbReference type="EMBL" id="MFB2837629.1"/>
    </source>
</evidence>
<evidence type="ECO:0000259" key="1">
    <source>
        <dbReference type="Pfam" id="PF10111"/>
    </source>
</evidence>
<protein>
    <submittedName>
        <fullName evidence="2">Glycosyltransferase</fullName>
        <ecNumber evidence="2">2.4.-.-</ecNumber>
    </submittedName>
</protein>
<dbReference type="EC" id="2.4.-.-" evidence="2"/>
<dbReference type="Pfam" id="PF10111">
    <property type="entry name" value="Glyco_tranf_2_2"/>
    <property type="match status" value="1"/>
</dbReference>
<gene>
    <name evidence="2" type="ORF">ACE1CA_24125</name>
</gene>
<evidence type="ECO:0000313" key="3">
    <source>
        <dbReference type="Proteomes" id="UP001576780"/>
    </source>
</evidence>
<organism evidence="2 3">
    <name type="scientific">Floridaenema evergladense BLCC-F167</name>
    <dbReference type="NCBI Taxonomy" id="3153639"/>
    <lineage>
        <taxon>Bacteria</taxon>
        <taxon>Bacillati</taxon>
        <taxon>Cyanobacteriota</taxon>
        <taxon>Cyanophyceae</taxon>
        <taxon>Oscillatoriophycideae</taxon>
        <taxon>Aerosakkonematales</taxon>
        <taxon>Aerosakkonemataceae</taxon>
        <taxon>Floridanema</taxon>
        <taxon>Floridanema evergladense</taxon>
    </lineage>
</organism>
<dbReference type="InterPro" id="IPR029044">
    <property type="entry name" value="Nucleotide-diphossugar_trans"/>
</dbReference>
<dbReference type="PANTHER" id="PTHR43685">
    <property type="entry name" value="GLYCOSYLTRANSFERASE"/>
    <property type="match status" value="1"/>
</dbReference>
<feature type="domain" description="Glycosyltransferase 2-like prokaryotic type" evidence="1">
    <location>
        <begin position="5"/>
        <end position="211"/>
    </location>
</feature>
<dbReference type="EMBL" id="JBHFNT010000217">
    <property type="protein sequence ID" value="MFB2837629.1"/>
    <property type="molecule type" value="Genomic_DNA"/>
</dbReference>
<dbReference type="CDD" id="cd00761">
    <property type="entry name" value="Glyco_tranf_GTA_type"/>
    <property type="match status" value="1"/>
</dbReference>
<accession>A0ABV4WRB3</accession>
<name>A0ABV4WRB3_9CYAN</name>
<sequence>MPLISVIIPAYNSEKTIRETIESVLQQTFSDFELIVINDGSTDATLEIVTSIKDPRIKVFSYLNAGVAVSRNRGVSHSFGEFISFLDADDIWTTDKLEAQLKALQENPQAAVAYSWLDSIDESGNFLREGTRITENGNIYAKLFLIPFVSSGSNGLIRKQAFIEIGGFDESLAASQDYDLYLRLAARYHFVAIPKSQILYRISSGSMSTNIRRLEATSLLVRERAFQESPQPLPPEFKQYSIGNFYKDFTFKLLNMPPHRKRGLQAARLFWNAVKYDSELLRRRIIWKVALRIAAITILPSKQAELFLNKLNKLADISTLYVFIRQGA</sequence>